<name>A0A932FZJ6_UNCTE</name>
<sequence length="312" mass="34846">MIIDAHCHLFREDWLPQGFWEEFAGFLAAASARQGRALSPEKVREELLPSLWDPTGEKQIRAMDEAGINVAAVVLLDYGLLYGEPPVPIEEQNRQLAVLAQRWPGRLLPFVGVDPRRKGAVELLERGVKAWGMRGLKIHPSAGFYPNGPEAYALFEVAQRLDIPVATHTGMIMGSLKARYSHPLHLDDVLSDFPRLKLIAVHLGDTRGAYWPEVASLAWMRPNLYLDLCGWQGMARRNYPAFCQILRSVLDIAGADRLLLGTDGPVNRAVLSDREWVALIRELPQKAPAGLTFRQEEVEAILGGNARRLFGM</sequence>
<evidence type="ECO:0000313" key="4">
    <source>
        <dbReference type="Proteomes" id="UP000769766"/>
    </source>
</evidence>
<protein>
    <submittedName>
        <fullName evidence="3">Amidohydrolase</fullName>
    </submittedName>
</protein>
<dbReference type="SUPFAM" id="SSF51556">
    <property type="entry name" value="Metallo-dependent hydrolases"/>
    <property type="match status" value="1"/>
</dbReference>
<comment type="caution">
    <text evidence="3">The sequence shown here is derived from an EMBL/GenBank/DDBJ whole genome shotgun (WGS) entry which is preliminary data.</text>
</comment>
<dbReference type="InterPro" id="IPR006680">
    <property type="entry name" value="Amidohydro-rel"/>
</dbReference>
<dbReference type="GO" id="GO:0016831">
    <property type="term" value="F:carboxy-lyase activity"/>
    <property type="evidence" value="ECO:0007669"/>
    <property type="project" value="InterPro"/>
</dbReference>
<dbReference type="CDD" id="cd01292">
    <property type="entry name" value="metallo-dependent_hydrolases"/>
    <property type="match status" value="1"/>
</dbReference>
<dbReference type="InterPro" id="IPR032466">
    <property type="entry name" value="Metal_Hydrolase"/>
</dbReference>
<evidence type="ECO:0000313" key="3">
    <source>
        <dbReference type="EMBL" id="MBI2877559.1"/>
    </source>
</evidence>
<accession>A0A932FZJ6</accession>
<keyword evidence="1" id="KW-0456">Lyase</keyword>
<dbReference type="AlphaFoldDB" id="A0A932FZJ6"/>
<dbReference type="InterPro" id="IPR032465">
    <property type="entry name" value="ACMSD"/>
</dbReference>
<dbReference type="GO" id="GO:0016787">
    <property type="term" value="F:hydrolase activity"/>
    <property type="evidence" value="ECO:0007669"/>
    <property type="project" value="InterPro"/>
</dbReference>
<dbReference type="PANTHER" id="PTHR21240:SF19">
    <property type="entry name" value="CATALYTIC_ HYDROLASE"/>
    <property type="match status" value="1"/>
</dbReference>
<evidence type="ECO:0000256" key="1">
    <source>
        <dbReference type="ARBA" id="ARBA00023239"/>
    </source>
</evidence>
<evidence type="ECO:0000259" key="2">
    <source>
        <dbReference type="Pfam" id="PF04909"/>
    </source>
</evidence>
<gene>
    <name evidence="3" type="ORF">HYY20_11830</name>
</gene>
<dbReference type="Gene3D" id="3.20.20.140">
    <property type="entry name" value="Metal-dependent hydrolases"/>
    <property type="match status" value="1"/>
</dbReference>
<dbReference type="Pfam" id="PF04909">
    <property type="entry name" value="Amidohydro_2"/>
    <property type="match status" value="1"/>
</dbReference>
<dbReference type="EMBL" id="JACPRF010000362">
    <property type="protein sequence ID" value="MBI2877559.1"/>
    <property type="molecule type" value="Genomic_DNA"/>
</dbReference>
<proteinExistence type="predicted"/>
<feature type="domain" description="Amidohydrolase-related" evidence="2">
    <location>
        <begin position="3"/>
        <end position="311"/>
    </location>
</feature>
<reference evidence="3" key="1">
    <citation type="submission" date="2020-07" db="EMBL/GenBank/DDBJ databases">
        <title>Huge and variable diversity of episymbiotic CPR bacteria and DPANN archaea in groundwater ecosystems.</title>
        <authorList>
            <person name="He C.Y."/>
            <person name="Keren R."/>
            <person name="Whittaker M."/>
            <person name="Farag I.F."/>
            <person name="Doudna J."/>
            <person name="Cate J.H.D."/>
            <person name="Banfield J.F."/>
        </authorList>
    </citation>
    <scope>NUCLEOTIDE SEQUENCE</scope>
    <source>
        <strain evidence="3">NC_groundwater_672_Ag_B-0.1um_62_36</strain>
    </source>
</reference>
<dbReference type="PANTHER" id="PTHR21240">
    <property type="entry name" value="2-AMINO-3-CARBOXYLMUCONATE-6-SEMIALDEHYDE DECARBOXYLASE"/>
    <property type="match status" value="1"/>
</dbReference>
<dbReference type="Proteomes" id="UP000769766">
    <property type="component" value="Unassembled WGS sequence"/>
</dbReference>
<organism evidence="3 4">
    <name type="scientific">Tectimicrobiota bacterium</name>
    <dbReference type="NCBI Taxonomy" id="2528274"/>
    <lineage>
        <taxon>Bacteria</taxon>
        <taxon>Pseudomonadati</taxon>
        <taxon>Nitrospinota/Tectimicrobiota group</taxon>
        <taxon>Candidatus Tectimicrobiota</taxon>
    </lineage>
</organism>